<dbReference type="PANTHER" id="PTHR16138">
    <property type="entry name" value="MYCOPHENOLIC ACID ACYL-GLUCURONIDE ESTERASE, MITOCHONDRIAL"/>
    <property type="match status" value="1"/>
</dbReference>
<evidence type="ECO:0000256" key="11">
    <source>
        <dbReference type="ARBA" id="ARBA00047972"/>
    </source>
</evidence>
<dbReference type="GO" id="GO:0016787">
    <property type="term" value="F:hydrolase activity"/>
    <property type="evidence" value="ECO:0007669"/>
    <property type="project" value="UniProtKB-KW"/>
</dbReference>
<dbReference type="EC" id="3.1.1.93" evidence="4"/>
<comment type="catalytic activity">
    <reaction evidence="10">
        <text>S-hexadecanoyl-L-cysteinyl-[protein] + H2O = L-cysteinyl-[protein] + hexadecanoate + H(+)</text>
        <dbReference type="Rhea" id="RHEA:19233"/>
        <dbReference type="Rhea" id="RHEA-COMP:10131"/>
        <dbReference type="Rhea" id="RHEA-COMP:11032"/>
        <dbReference type="ChEBI" id="CHEBI:7896"/>
        <dbReference type="ChEBI" id="CHEBI:15377"/>
        <dbReference type="ChEBI" id="CHEBI:15378"/>
        <dbReference type="ChEBI" id="CHEBI:29950"/>
        <dbReference type="ChEBI" id="CHEBI:74151"/>
        <dbReference type="EC" id="3.1.2.22"/>
    </reaction>
    <physiologicalReaction direction="left-to-right" evidence="10">
        <dbReference type="Rhea" id="RHEA:19234"/>
    </physiologicalReaction>
</comment>
<dbReference type="EMBL" id="BAAAZD010000001">
    <property type="protein sequence ID" value="GAA3997282.1"/>
    <property type="molecule type" value="Genomic_DNA"/>
</dbReference>
<sequence>MELQHLARPSGHAIAVRHHLKRGDAQTILFLPGYASDMMGSKAVALDALADREGLGMLRFDYRGTGESEGRFADFTLEDWLDDAAAVADTAAGPLLLVGSSMGGWLMLHLAERLGDRVKAIVGIAAAPDFTDWGYTDAEKQALGRDGELRRDNPYGGDAELTTLALWQSGERLRLLDRAVGFAGPVRLLHGDCDAEVPLDIAARLKDALVSSDVQLTIVKGGTHRLSAPHELALLERTVMGLAAGVPAPIWPA</sequence>
<keyword evidence="14" id="KW-1185">Reference proteome</keyword>
<evidence type="ECO:0000256" key="1">
    <source>
        <dbReference type="ARBA" id="ARBA00012423"/>
    </source>
</evidence>
<reference evidence="14" key="1">
    <citation type="journal article" date="2019" name="Int. J. Syst. Evol. Microbiol.">
        <title>The Global Catalogue of Microorganisms (GCM) 10K type strain sequencing project: providing services to taxonomists for standard genome sequencing and annotation.</title>
        <authorList>
            <consortium name="The Broad Institute Genomics Platform"/>
            <consortium name="The Broad Institute Genome Sequencing Center for Infectious Disease"/>
            <person name="Wu L."/>
            <person name="Ma J."/>
        </authorList>
    </citation>
    <scope>NUCLEOTIDE SEQUENCE [LARGE SCALE GENOMIC DNA]</scope>
    <source>
        <strain evidence="14">JCM 16603</strain>
    </source>
</reference>
<dbReference type="EC" id="3.1.2.22" evidence="1"/>
<dbReference type="SUPFAM" id="SSF53474">
    <property type="entry name" value="alpha/beta-Hydrolases"/>
    <property type="match status" value="1"/>
</dbReference>
<evidence type="ECO:0000313" key="14">
    <source>
        <dbReference type="Proteomes" id="UP001501310"/>
    </source>
</evidence>
<dbReference type="InterPro" id="IPR052382">
    <property type="entry name" value="ABHD10_acyl-thioesterase"/>
</dbReference>
<evidence type="ECO:0000256" key="8">
    <source>
        <dbReference type="ARBA" id="ARBA00042704"/>
    </source>
</evidence>
<keyword evidence="2 13" id="KW-0378">Hydrolase</keyword>
<dbReference type="InterPro" id="IPR000073">
    <property type="entry name" value="AB_hydrolase_1"/>
</dbReference>
<accession>A0ABP7RGY2</accession>
<organism evidence="13 14">
    <name type="scientific">Sphingomonas humi</name>
    <dbReference type="NCBI Taxonomy" id="335630"/>
    <lineage>
        <taxon>Bacteria</taxon>
        <taxon>Pseudomonadati</taxon>
        <taxon>Pseudomonadota</taxon>
        <taxon>Alphaproteobacteria</taxon>
        <taxon>Sphingomonadales</taxon>
        <taxon>Sphingomonadaceae</taxon>
        <taxon>Sphingomonas</taxon>
    </lineage>
</organism>
<evidence type="ECO:0000256" key="5">
    <source>
        <dbReference type="ARBA" id="ARBA00039314"/>
    </source>
</evidence>
<dbReference type="Pfam" id="PF00561">
    <property type="entry name" value="Abhydrolase_1"/>
    <property type="match status" value="1"/>
</dbReference>
<evidence type="ECO:0000313" key="13">
    <source>
        <dbReference type="EMBL" id="GAA3997282.1"/>
    </source>
</evidence>
<evidence type="ECO:0000256" key="7">
    <source>
        <dbReference type="ARBA" id="ARBA00042645"/>
    </source>
</evidence>
<feature type="domain" description="AB hydrolase-1" evidence="12">
    <location>
        <begin position="27"/>
        <end position="135"/>
    </location>
</feature>
<dbReference type="Proteomes" id="UP001501310">
    <property type="component" value="Unassembled WGS sequence"/>
</dbReference>
<comment type="caution">
    <text evidence="13">The sequence shown here is derived from an EMBL/GenBank/DDBJ whole genome shotgun (WGS) entry which is preliminary data.</text>
</comment>
<dbReference type="Gene3D" id="3.40.50.1820">
    <property type="entry name" value="alpha/beta hydrolase"/>
    <property type="match status" value="1"/>
</dbReference>
<gene>
    <name evidence="13" type="ORF">GCM10022211_03250</name>
</gene>
<keyword evidence="3" id="KW-0809">Transit peptide</keyword>
<dbReference type="InterPro" id="IPR029058">
    <property type="entry name" value="AB_hydrolase_fold"/>
</dbReference>
<dbReference type="RefSeq" id="WP_344708415.1">
    <property type="nucleotide sequence ID" value="NZ_BAAAZD010000001.1"/>
</dbReference>
<protein>
    <recommendedName>
        <fullName evidence="5">Palmitoyl-protein thioesterase ABHD10, mitochondrial</fullName>
        <ecNumber evidence="4">3.1.1.93</ecNumber>
        <ecNumber evidence="1">3.1.2.22</ecNumber>
    </recommendedName>
    <alternativeName>
        <fullName evidence="7">Acyl-protein thioesterase ABHD10</fullName>
    </alternativeName>
    <alternativeName>
        <fullName evidence="8">Alpha/beta hydrolase domain-containing protein 10</fullName>
    </alternativeName>
    <alternativeName>
        <fullName evidence="6">Mycophenolic acid acyl-glucuronide esterase, mitochondrial</fullName>
    </alternativeName>
</protein>
<comment type="catalytic activity">
    <reaction evidence="11">
        <text>mycophenolic acid O-acyl-beta-D-glucuronide + H2O = mycophenolate + D-glucuronate + H(+)</text>
        <dbReference type="Rhea" id="RHEA:34179"/>
        <dbReference type="ChEBI" id="CHEBI:15377"/>
        <dbReference type="ChEBI" id="CHEBI:15378"/>
        <dbReference type="ChEBI" id="CHEBI:58720"/>
        <dbReference type="ChEBI" id="CHEBI:62932"/>
        <dbReference type="ChEBI" id="CHEBI:66982"/>
        <dbReference type="EC" id="3.1.1.93"/>
    </reaction>
    <physiologicalReaction direction="left-to-right" evidence="11">
        <dbReference type="Rhea" id="RHEA:34180"/>
    </physiologicalReaction>
</comment>
<evidence type="ECO:0000256" key="4">
    <source>
        <dbReference type="ARBA" id="ARBA00039132"/>
    </source>
</evidence>
<name>A0ABP7RGY2_9SPHN</name>
<evidence type="ECO:0000256" key="10">
    <source>
        <dbReference type="ARBA" id="ARBA00047409"/>
    </source>
</evidence>
<evidence type="ECO:0000256" key="9">
    <source>
        <dbReference type="ARBA" id="ARBA00046047"/>
    </source>
</evidence>
<comment type="function">
    <text evidence="9">Acts as an acyl-protein thioesterase that hydrolyzes fatty acids from acylated residues in proteins. Regulates the mitochondrial S-depalmitoylation of the nucleophilic active site residue of peroxiredoxin-5/PRDX5, a key antioxidant protein, therefore modulating mitochondrial antioxidant ability. Also catalyzes the deglucuronidation of mycophenolic acid acyl-glucuronide, an active metabolite of the immunosuppressant drug mycophenolate.</text>
</comment>
<evidence type="ECO:0000256" key="2">
    <source>
        <dbReference type="ARBA" id="ARBA00022801"/>
    </source>
</evidence>
<evidence type="ECO:0000256" key="3">
    <source>
        <dbReference type="ARBA" id="ARBA00022946"/>
    </source>
</evidence>
<proteinExistence type="predicted"/>
<evidence type="ECO:0000259" key="12">
    <source>
        <dbReference type="Pfam" id="PF00561"/>
    </source>
</evidence>
<dbReference type="PANTHER" id="PTHR16138:SF7">
    <property type="entry name" value="PALMITOYL-PROTEIN THIOESTERASE ABHD10, MITOCHONDRIAL"/>
    <property type="match status" value="1"/>
</dbReference>
<evidence type="ECO:0000256" key="6">
    <source>
        <dbReference type="ARBA" id="ARBA00041520"/>
    </source>
</evidence>